<dbReference type="AlphaFoldDB" id="Q470U5"/>
<feature type="compositionally biased region" description="Low complexity" evidence="1">
    <location>
        <begin position="45"/>
        <end position="54"/>
    </location>
</feature>
<accession>Q470U5</accession>
<proteinExistence type="predicted"/>
<reference evidence="2" key="1">
    <citation type="submission" date="2005-08" db="EMBL/GenBank/DDBJ databases">
        <title>Complete sequence of Chromosome1 of Ralstonia eutropha JMP134.</title>
        <authorList>
            <person name="Copeland A."/>
            <person name="Lucas S."/>
            <person name="Lapidus A."/>
            <person name="Barry K."/>
            <person name="Detter J.C."/>
            <person name="Glavina T."/>
            <person name="Hammon N."/>
            <person name="Israni S."/>
            <person name="Pitluck S."/>
            <person name="Goltsman E."/>
            <person name="Martinez M."/>
            <person name="Schmutz J."/>
            <person name="Larimer F."/>
            <person name="Land M."/>
            <person name="Lykidis A."/>
            <person name="Richardson P."/>
        </authorList>
    </citation>
    <scope>NUCLEOTIDE SEQUENCE</scope>
    <source>
        <strain evidence="2">JMP134</strain>
    </source>
</reference>
<dbReference type="STRING" id="264198.Reut_A1723"/>
<gene>
    <name evidence="2" type="ordered locus">Reut_A1723</name>
</gene>
<evidence type="ECO:0000256" key="1">
    <source>
        <dbReference type="SAM" id="MobiDB-lite"/>
    </source>
</evidence>
<evidence type="ECO:0000313" key="2">
    <source>
        <dbReference type="EMBL" id="AAZ61088.1"/>
    </source>
</evidence>
<dbReference type="EMBL" id="CP000090">
    <property type="protein sequence ID" value="AAZ61088.1"/>
    <property type="molecule type" value="Genomic_DNA"/>
</dbReference>
<organism evidence="2">
    <name type="scientific">Cupriavidus pinatubonensis (strain JMP 134 / LMG 1197)</name>
    <name type="common">Cupriavidus necator (strain JMP 134)</name>
    <dbReference type="NCBI Taxonomy" id="264198"/>
    <lineage>
        <taxon>Bacteria</taxon>
        <taxon>Pseudomonadati</taxon>
        <taxon>Pseudomonadota</taxon>
        <taxon>Betaproteobacteria</taxon>
        <taxon>Burkholderiales</taxon>
        <taxon>Burkholderiaceae</taxon>
        <taxon>Cupriavidus</taxon>
    </lineage>
</organism>
<protein>
    <submittedName>
        <fullName evidence="2">Uncharacterized protein</fullName>
    </submittedName>
</protein>
<dbReference type="eggNOG" id="ENOG502ZPQJ">
    <property type="taxonomic scope" value="Bacteria"/>
</dbReference>
<dbReference type="OrthoDB" id="9984383at2"/>
<feature type="region of interest" description="Disordered" evidence="1">
    <location>
        <begin position="45"/>
        <end position="86"/>
    </location>
</feature>
<dbReference type="HOGENOM" id="CLU_191317_0_0_4"/>
<dbReference type="SMR" id="Q470U5"/>
<name>Q470U5_CUPPJ</name>
<sequence length="86" mass="8855">MTYVFSMTSRMVAIAVSCAVVLCALLFLMGMEIGARLAHPAPAAAPMQMPAQQPVPESDQMPAQAQTSAPGAVAEVATVASPPKIQ</sequence>
<dbReference type="KEGG" id="reu:Reut_A1723"/>